<comment type="caution">
    <text evidence="1">The sequence shown here is derived from an EMBL/GenBank/DDBJ whole genome shotgun (WGS) entry which is preliminary data.</text>
</comment>
<proteinExistence type="predicted"/>
<sequence>MAGSVWAHVFAHFSPTSHGNRNPAKWMKVHTDLFENPDFQAKPTVPVCSRTPLSPLCDRRCGLFIGSVITWSGRVHPPSKNLSV</sequence>
<dbReference type="AlphaFoldDB" id="A0A1Y2I1E5"/>
<accession>A0A1Y2I1E5</accession>
<reference evidence="1 2" key="1">
    <citation type="submission" date="2016-07" db="EMBL/GenBank/DDBJ databases">
        <title>Pervasive Adenine N6-methylation of Active Genes in Fungi.</title>
        <authorList>
            <consortium name="DOE Joint Genome Institute"/>
            <person name="Mondo S.J."/>
            <person name="Dannebaum R.O."/>
            <person name="Kuo R.C."/>
            <person name="Labutti K."/>
            <person name="Haridas S."/>
            <person name="Kuo A."/>
            <person name="Salamov A."/>
            <person name="Ahrendt S.R."/>
            <person name="Lipzen A."/>
            <person name="Sullivan W."/>
            <person name="Andreopoulos W.B."/>
            <person name="Clum A."/>
            <person name="Lindquist E."/>
            <person name="Daum C."/>
            <person name="Ramamoorthy G.K."/>
            <person name="Gryganskyi A."/>
            <person name="Culley D."/>
            <person name="Magnuson J.K."/>
            <person name="James T.Y."/>
            <person name="O'Malley M.A."/>
            <person name="Stajich J.E."/>
            <person name="Spatafora J.W."/>
            <person name="Visel A."/>
            <person name="Grigoriev I.V."/>
        </authorList>
    </citation>
    <scope>NUCLEOTIDE SEQUENCE [LARGE SCALE GENOMIC DNA]</scope>
    <source>
        <strain evidence="1 2">PL171</strain>
    </source>
</reference>
<name>A0A1Y2I1E5_9FUNG</name>
<dbReference type="Proteomes" id="UP000193411">
    <property type="component" value="Unassembled WGS sequence"/>
</dbReference>
<dbReference type="EMBL" id="MCFL01000004">
    <property type="protein sequence ID" value="ORZ39781.1"/>
    <property type="molecule type" value="Genomic_DNA"/>
</dbReference>
<evidence type="ECO:0000313" key="1">
    <source>
        <dbReference type="EMBL" id="ORZ39781.1"/>
    </source>
</evidence>
<protein>
    <submittedName>
        <fullName evidence="1">Uncharacterized protein</fullName>
    </submittedName>
</protein>
<evidence type="ECO:0000313" key="2">
    <source>
        <dbReference type="Proteomes" id="UP000193411"/>
    </source>
</evidence>
<gene>
    <name evidence="1" type="ORF">BCR44DRAFT_1215624</name>
</gene>
<organism evidence="1 2">
    <name type="scientific">Catenaria anguillulae PL171</name>
    <dbReference type="NCBI Taxonomy" id="765915"/>
    <lineage>
        <taxon>Eukaryota</taxon>
        <taxon>Fungi</taxon>
        <taxon>Fungi incertae sedis</taxon>
        <taxon>Blastocladiomycota</taxon>
        <taxon>Blastocladiomycetes</taxon>
        <taxon>Blastocladiales</taxon>
        <taxon>Catenariaceae</taxon>
        <taxon>Catenaria</taxon>
    </lineage>
</organism>
<keyword evidence="2" id="KW-1185">Reference proteome</keyword>